<name>A0A6G7ZR13_9SPHN</name>
<feature type="region of interest" description="Disordered" evidence="1">
    <location>
        <begin position="1"/>
        <end position="20"/>
    </location>
</feature>
<sequence length="217" mass="23041">MSQRRFYEAPANGSRRSAPAALRNREPIAEVLRDWLPERGLVLEIASGTGEHAAWFADRFGGLTWQPSDVHPEALASIAAWREEAGLSNLLEPVQIDAAAPDWPVDSAEAIVSINMVHISPWAAALGLLDGAARLLGAGSPLILYGPWLRAGVATAPSNLAFDADLKARDPNWGLREVEAFAAAAGERGLALAETRAMPANNLMLLLRKGGADAAPL</sequence>
<dbReference type="Gene3D" id="3.40.50.150">
    <property type="entry name" value="Vaccinia Virus protein VP39"/>
    <property type="match status" value="1"/>
</dbReference>
<dbReference type="PANTHER" id="PTHR20974">
    <property type="entry name" value="UPF0585 PROTEIN CG18661"/>
    <property type="match status" value="1"/>
</dbReference>
<evidence type="ECO:0000313" key="2">
    <source>
        <dbReference type="EMBL" id="QIL03365.1"/>
    </source>
</evidence>
<dbReference type="InterPro" id="IPR029063">
    <property type="entry name" value="SAM-dependent_MTases_sf"/>
</dbReference>
<dbReference type="PANTHER" id="PTHR20974:SF0">
    <property type="entry name" value="UPF0585 PROTEIN CG18661"/>
    <property type="match status" value="1"/>
</dbReference>
<gene>
    <name evidence="2" type="ORF">G7078_08280</name>
</gene>
<dbReference type="KEGG" id="ssin:G7078_08280"/>
<dbReference type="AlphaFoldDB" id="A0A6G7ZR13"/>
<dbReference type="SUPFAM" id="SSF53335">
    <property type="entry name" value="S-adenosyl-L-methionine-dependent methyltransferases"/>
    <property type="match status" value="1"/>
</dbReference>
<evidence type="ECO:0000313" key="3">
    <source>
        <dbReference type="Proteomes" id="UP000502502"/>
    </source>
</evidence>
<dbReference type="RefSeq" id="WP_166096286.1">
    <property type="nucleotide sequence ID" value="NZ_CP049871.1"/>
</dbReference>
<proteinExistence type="predicted"/>
<reference evidence="2 3" key="1">
    <citation type="submission" date="2020-03" db="EMBL/GenBank/DDBJ databases">
        <title>Sphingomonas sp. nov., isolated from fish.</title>
        <authorList>
            <person name="Hyun D.-W."/>
            <person name="Bae J.-W."/>
        </authorList>
    </citation>
    <scope>NUCLEOTIDE SEQUENCE [LARGE SCALE GENOMIC DNA]</scope>
    <source>
        <strain evidence="2 3">HDW15C</strain>
    </source>
</reference>
<organism evidence="2 3">
    <name type="scientific">Sphingomonas sinipercae</name>
    <dbReference type="NCBI Taxonomy" id="2714944"/>
    <lineage>
        <taxon>Bacteria</taxon>
        <taxon>Pseudomonadati</taxon>
        <taxon>Pseudomonadota</taxon>
        <taxon>Alphaproteobacteria</taxon>
        <taxon>Sphingomonadales</taxon>
        <taxon>Sphingomonadaceae</taxon>
        <taxon>Sphingomonas</taxon>
    </lineage>
</organism>
<dbReference type="Proteomes" id="UP000502502">
    <property type="component" value="Chromosome"/>
</dbReference>
<dbReference type="EMBL" id="CP049871">
    <property type="protein sequence ID" value="QIL03365.1"/>
    <property type="molecule type" value="Genomic_DNA"/>
</dbReference>
<dbReference type="Pfam" id="PF06080">
    <property type="entry name" value="DUF938"/>
    <property type="match status" value="1"/>
</dbReference>
<accession>A0A6G7ZR13</accession>
<keyword evidence="3" id="KW-1185">Reference proteome</keyword>
<dbReference type="InterPro" id="IPR010342">
    <property type="entry name" value="DUF938"/>
</dbReference>
<evidence type="ECO:0000256" key="1">
    <source>
        <dbReference type="SAM" id="MobiDB-lite"/>
    </source>
</evidence>
<protein>
    <submittedName>
        <fullName evidence="2">DUF938 domain-containing protein</fullName>
    </submittedName>
</protein>